<sequence>MVTNTQGYMHVIEYLTEHLSIFETPEEELAANPTPAKASHSSIMSMIEEELSEQIIMVCSQNTELSFNQRNMIIREVDEIVYDLEEILSGIINNQVTEEQLNFIVEFAGLIKNLFDTEIHSPEFQSIE</sequence>
<evidence type="ECO:0000313" key="1">
    <source>
        <dbReference type="EMBL" id="WDE05743.1"/>
    </source>
</evidence>
<reference evidence="1 2" key="2">
    <citation type="journal article" date="2022" name="Mar. Drugs">
        <title>Bioassay-Guided Fractionation Leads to the Detection of Cholic Acid Generated by the Rare Thalassomonas sp.</title>
        <authorList>
            <person name="Pheiffer F."/>
            <person name="Schneider Y.K."/>
            <person name="Hansen E.H."/>
            <person name="Andersen J.H."/>
            <person name="Isaksson J."/>
            <person name="Busche T."/>
            <person name="R C."/>
            <person name="Kalinowski J."/>
            <person name="Zyl L.V."/>
            <person name="Trindade M."/>
        </authorList>
    </citation>
    <scope>NUCLEOTIDE SEQUENCE [LARGE SCALE GENOMIC DNA]</scope>
    <source>
        <strain evidence="1 2">XOM25</strain>
    </source>
</reference>
<dbReference type="KEGG" id="tvd:SG34_002060"/>
<evidence type="ECO:0000313" key="2">
    <source>
        <dbReference type="Proteomes" id="UP000032352"/>
    </source>
</evidence>
<dbReference type="InterPro" id="IPR020979">
    <property type="entry name" value="Uncharacterised_A0KLC6"/>
</dbReference>
<accession>A0AAF0C9G6</accession>
<name>A0AAF0C9G6_9GAMM</name>
<dbReference type="RefSeq" id="WP_044841760.1">
    <property type="nucleotide sequence ID" value="NZ_CP059733.1"/>
</dbReference>
<protein>
    <submittedName>
        <fullName evidence="1">DUF3802 family protein</fullName>
    </submittedName>
</protein>
<organism evidence="1 2">
    <name type="scientific">Thalassomonas viridans</name>
    <dbReference type="NCBI Taxonomy" id="137584"/>
    <lineage>
        <taxon>Bacteria</taxon>
        <taxon>Pseudomonadati</taxon>
        <taxon>Pseudomonadota</taxon>
        <taxon>Gammaproteobacteria</taxon>
        <taxon>Alteromonadales</taxon>
        <taxon>Colwelliaceae</taxon>
        <taxon>Thalassomonas</taxon>
    </lineage>
</organism>
<reference evidence="1 2" key="1">
    <citation type="journal article" date="2015" name="Genome Announc.">
        <title>Draft Genome Sequences of Marine Isolates of Thalassomonas viridans and Thalassomonas actiniarum.</title>
        <authorList>
            <person name="Olonade I."/>
            <person name="van Zyl L.J."/>
            <person name="Trindade M."/>
        </authorList>
    </citation>
    <scope>NUCLEOTIDE SEQUENCE [LARGE SCALE GENOMIC DNA]</scope>
    <source>
        <strain evidence="1 2">XOM25</strain>
    </source>
</reference>
<dbReference type="Pfam" id="PF12290">
    <property type="entry name" value="DUF3802"/>
    <property type="match status" value="1"/>
</dbReference>
<dbReference type="EMBL" id="CP059733">
    <property type="protein sequence ID" value="WDE05743.1"/>
    <property type="molecule type" value="Genomic_DNA"/>
</dbReference>
<keyword evidence="2" id="KW-1185">Reference proteome</keyword>
<proteinExistence type="predicted"/>
<gene>
    <name evidence="1" type="ORF">SG34_002060</name>
</gene>
<dbReference type="Proteomes" id="UP000032352">
    <property type="component" value="Chromosome"/>
</dbReference>
<dbReference type="AlphaFoldDB" id="A0AAF0C9G6"/>